<name>A0A375ACJ0_9GAMM</name>
<dbReference type="AlphaFoldDB" id="A0A375ACJ0"/>
<keyword evidence="3" id="KW-1185">Reference proteome</keyword>
<dbReference type="PRINTS" id="PR00081">
    <property type="entry name" value="GDHRDH"/>
</dbReference>
<comment type="similarity">
    <text evidence="1">Belongs to the short-chain dehydrogenases/reductases (SDR) family.</text>
</comment>
<dbReference type="CDD" id="cd05344">
    <property type="entry name" value="BKR_like_SDR_like"/>
    <property type="match status" value="1"/>
</dbReference>
<reference evidence="2 3" key="1">
    <citation type="submission" date="2016-09" db="EMBL/GenBank/DDBJ databases">
        <authorList>
            <person name="Reverchon S."/>
            <person name="Nasser W."/>
            <person name="Leonard S."/>
            <person name="Brochier C."/>
            <person name="Duprey A."/>
        </authorList>
    </citation>
    <scope>NUCLEOTIDE SEQUENCE [LARGE SCALE GENOMIC DNA]</scope>
    <source>
        <strain evidence="2 3">174/2</strain>
    </source>
</reference>
<dbReference type="EMBL" id="LT615367">
    <property type="protein sequence ID" value="SLM63309.1"/>
    <property type="molecule type" value="Genomic_DNA"/>
</dbReference>
<keyword evidence="2" id="KW-0560">Oxidoreductase</keyword>
<dbReference type="FunFam" id="3.40.50.720:FF:000642">
    <property type="entry name" value="Short-chain dehydrogenase/reductase SDR"/>
    <property type="match status" value="1"/>
</dbReference>
<dbReference type="InterPro" id="IPR002347">
    <property type="entry name" value="SDR_fam"/>
</dbReference>
<protein>
    <submittedName>
        <fullName evidence="2">3-oxoacyl-[acyl-carrier protein] reductase</fullName>
        <ecNumber evidence="2">1.1.1.100</ecNumber>
    </submittedName>
</protein>
<evidence type="ECO:0000256" key="1">
    <source>
        <dbReference type="ARBA" id="ARBA00006484"/>
    </source>
</evidence>
<dbReference type="InterPro" id="IPR036291">
    <property type="entry name" value="NAD(P)-bd_dom_sf"/>
</dbReference>
<dbReference type="InterPro" id="IPR050259">
    <property type="entry name" value="SDR"/>
</dbReference>
<dbReference type="PANTHER" id="PTHR42879:SF6">
    <property type="entry name" value="NADPH-DEPENDENT REDUCTASE BACG"/>
    <property type="match status" value="1"/>
</dbReference>
<sequence>MDLGIAGKRALVWGGSRGLGKAVGRQLAQEGVQVTLLARTGVALRQAQDDIEQAVGVRPQAVVADITRDEGRQAALAACPQPDILINNASGPAPGDFRHWTRQHWLEALDGMMLGPIEMMRLTVDGMRQRGFGRIVNITSRSVKVPQLELGLSNSARSGLTGFVAGLSRTVVRDNVTINNILPGIFDTDGQWQHIQSLVAQSGKSYEQLHQERAAANPAGRYGQPEEFGAVCAFLCSRQAAFITGQNWLIDGGSYPGTF</sequence>
<dbReference type="PANTHER" id="PTHR42879">
    <property type="entry name" value="3-OXOACYL-(ACYL-CARRIER-PROTEIN) REDUCTASE"/>
    <property type="match status" value="1"/>
</dbReference>
<organism evidence="2 3">
    <name type="scientific">Dickeya aquatica</name>
    <dbReference type="NCBI Taxonomy" id="1401087"/>
    <lineage>
        <taxon>Bacteria</taxon>
        <taxon>Pseudomonadati</taxon>
        <taxon>Pseudomonadota</taxon>
        <taxon>Gammaproteobacteria</taxon>
        <taxon>Enterobacterales</taxon>
        <taxon>Pectobacteriaceae</taxon>
        <taxon>Dickeya</taxon>
    </lineage>
</organism>
<dbReference type="Pfam" id="PF13561">
    <property type="entry name" value="adh_short_C2"/>
    <property type="match status" value="1"/>
</dbReference>
<evidence type="ECO:0000313" key="3">
    <source>
        <dbReference type="Proteomes" id="UP000294820"/>
    </source>
</evidence>
<dbReference type="KEGG" id="daq:DAQ1742_02421"/>
<evidence type="ECO:0000313" key="2">
    <source>
        <dbReference type="EMBL" id="SLM63309.1"/>
    </source>
</evidence>
<dbReference type="GO" id="GO:0004316">
    <property type="term" value="F:3-oxoacyl-[acyl-carrier-protein] reductase (NADPH) activity"/>
    <property type="evidence" value="ECO:0007669"/>
    <property type="project" value="UniProtKB-EC"/>
</dbReference>
<dbReference type="RefSeq" id="WP_035341667.1">
    <property type="nucleotide sequence ID" value="NZ_LT615367.1"/>
</dbReference>
<dbReference type="Proteomes" id="UP000294820">
    <property type="component" value="Chromosome 1"/>
</dbReference>
<proteinExistence type="inferred from homology"/>
<dbReference type="Gene3D" id="3.40.50.720">
    <property type="entry name" value="NAD(P)-binding Rossmann-like Domain"/>
    <property type="match status" value="1"/>
</dbReference>
<dbReference type="SUPFAM" id="SSF51735">
    <property type="entry name" value="NAD(P)-binding Rossmann-fold domains"/>
    <property type="match status" value="1"/>
</dbReference>
<gene>
    <name evidence="2" type="ORF">DAQ1742_02421</name>
</gene>
<accession>A0A375ACJ0</accession>
<dbReference type="EC" id="1.1.1.100" evidence="2"/>